<dbReference type="InterPro" id="IPR003776">
    <property type="entry name" value="YcaO-like_dom"/>
</dbReference>
<dbReference type="Pfam" id="PF02624">
    <property type="entry name" value="YcaO"/>
    <property type="match status" value="1"/>
</dbReference>
<protein>
    <recommendedName>
        <fullName evidence="1">YcaO domain-containing protein</fullName>
    </recommendedName>
</protein>
<proteinExistence type="predicted"/>
<dbReference type="AlphaFoldDB" id="A0A0W8F4C9"/>
<dbReference type="NCBIfam" id="TIGR00702">
    <property type="entry name" value="YcaO-type kinase domain"/>
    <property type="match status" value="1"/>
</dbReference>
<name>A0A0W8F4C9_9ZZZZ</name>
<evidence type="ECO:0000313" key="2">
    <source>
        <dbReference type="EMBL" id="KUG15721.1"/>
    </source>
</evidence>
<evidence type="ECO:0000259" key="1">
    <source>
        <dbReference type="PROSITE" id="PS51664"/>
    </source>
</evidence>
<dbReference type="PANTHER" id="PTHR37809:SF1">
    <property type="entry name" value="RIBOSOMAL PROTEIN S12 METHYLTHIOTRANSFERASE ACCESSORY FACTOR YCAO"/>
    <property type="match status" value="1"/>
</dbReference>
<dbReference type="PANTHER" id="PTHR37809">
    <property type="entry name" value="RIBOSOMAL PROTEIN S12 METHYLTHIOTRANSFERASE ACCESSORY FACTOR YCAO"/>
    <property type="match status" value="1"/>
</dbReference>
<dbReference type="Gene3D" id="3.30.1330.230">
    <property type="match status" value="1"/>
</dbReference>
<dbReference type="InterPro" id="IPR017667">
    <property type="entry name" value="Methan_mark_1"/>
</dbReference>
<organism evidence="2">
    <name type="scientific">hydrocarbon metagenome</name>
    <dbReference type="NCBI Taxonomy" id="938273"/>
    <lineage>
        <taxon>unclassified sequences</taxon>
        <taxon>metagenomes</taxon>
        <taxon>ecological metagenomes</taxon>
    </lineage>
</organism>
<reference evidence="2" key="1">
    <citation type="journal article" date="2015" name="Proc. Natl. Acad. Sci. U.S.A.">
        <title>Networks of energetic and metabolic interactions define dynamics in microbial communities.</title>
        <authorList>
            <person name="Embree M."/>
            <person name="Liu J.K."/>
            <person name="Al-Bassam M.M."/>
            <person name="Zengler K."/>
        </authorList>
    </citation>
    <scope>NUCLEOTIDE SEQUENCE</scope>
</reference>
<dbReference type="PROSITE" id="PS51664">
    <property type="entry name" value="YCAO"/>
    <property type="match status" value="1"/>
</dbReference>
<comment type="caution">
    <text evidence="2">The sequence shown here is derived from an EMBL/GenBank/DDBJ whole genome shotgun (WGS) entry which is preliminary data.</text>
</comment>
<dbReference type="NCBIfam" id="TIGR03266">
    <property type="entry name" value="methan_mark_1"/>
    <property type="match status" value="1"/>
</dbReference>
<sequence length="391" mass="43159">MMSLTLARARKTFFDGTHRVRSPAGTIEAATPLMDAIRVEEIIDITPFDRLGIPCFTAYRPRAAIRGVRFHAGKGKDPDQAMASVMMEAVERSSAEYRRDPMEYAAYEEVGAHRAVNPADLILPRPLAPGEKVHWSPAEDLLSGEEVLVASNAVFHPYDTMGMTFPLFQSDTNGLASGNVPEEAILHGMLEVIERDAMSRAEQARSLGRRLVLDRDCAAREMQEKMESAGVAIHLWLLPGRVEVPTVAAAADDTVTRDPELLVMGSGTHTDPAIAALRALTEVAYNRASALHGGRESPERKSLVERAGYERMKRINRQWFADAGEVPLSSLKDLSTPFLDDDIRLVLEQLRPHVEQVLVCDLTRTEIPVVRVIIPGLEVSAVNRDRVRGRG</sequence>
<feature type="domain" description="YcaO" evidence="1">
    <location>
        <begin position="73"/>
        <end position="391"/>
    </location>
</feature>
<accession>A0A0W8F4C9</accession>
<dbReference type="EMBL" id="LNQE01001537">
    <property type="protein sequence ID" value="KUG15721.1"/>
    <property type="molecule type" value="Genomic_DNA"/>
</dbReference>
<gene>
    <name evidence="2" type="ORF">ASZ90_014643</name>
</gene>